<comment type="caution">
    <text evidence="2">The sequence shown here is derived from an EMBL/GenBank/DDBJ whole genome shotgun (WGS) entry which is preliminary data.</text>
</comment>
<organism evidence="2 3">
    <name type="scientific">Dillenia turbinata</name>
    <dbReference type="NCBI Taxonomy" id="194707"/>
    <lineage>
        <taxon>Eukaryota</taxon>
        <taxon>Viridiplantae</taxon>
        <taxon>Streptophyta</taxon>
        <taxon>Embryophyta</taxon>
        <taxon>Tracheophyta</taxon>
        <taxon>Spermatophyta</taxon>
        <taxon>Magnoliopsida</taxon>
        <taxon>eudicotyledons</taxon>
        <taxon>Gunneridae</taxon>
        <taxon>Pentapetalae</taxon>
        <taxon>Dilleniales</taxon>
        <taxon>Dilleniaceae</taxon>
        <taxon>Dillenia</taxon>
    </lineage>
</organism>
<reference evidence="2 3" key="1">
    <citation type="submission" date="2023-12" db="EMBL/GenBank/DDBJ databases">
        <title>A high-quality genome assembly for Dillenia turbinata (Dilleniales).</title>
        <authorList>
            <person name="Chanderbali A."/>
        </authorList>
    </citation>
    <scope>NUCLEOTIDE SEQUENCE [LARGE SCALE GENOMIC DNA]</scope>
    <source>
        <strain evidence="2">LSX21</strain>
        <tissue evidence="2">Leaf</tissue>
    </source>
</reference>
<dbReference type="InterPro" id="IPR009053">
    <property type="entry name" value="Prefoldin"/>
</dbReference>
<dbReference type="AlphaFoldDB" id="A0AAN8Z1E0"/>
<protein>
    <submittedName>
        <fullName evidence="2">Prefoldin beta-like</fullName>
    </submittedName>
</protein>
<dbReference type="Pfam" id="PF01920">
    <property type="entry name" value="Prefoldin_2"/>
    <property type="match status" value="1"/>
</dbReference>
<keyword evidence="3" id="KW-1185">Reference proteome</keyword>
<name>A0AAN8Z1E0_9MAGN</name>
<dbReference type="Proteomes" id="UP001370490">
    <property type="component" value="Unassembled WGS sequence"/>
</dbReference>
<evidence type="ECO:0000256" key="1">
    <source>
        <dbReference type="ARBA" id="ARBA00008045"/>
    </source>
</evidence>
<sequence>MAEAPSSSSAELLKQLRNHEVAIAELGGLPSTRVVYEKNGNIFFRTTVQKATVSEQRQLDLAKDKLKMLNSPS</sequence>
<evidence type="ECO:0000313" key="3">
    <source>
        <dbReference type="Proteomes" id="UP001370490"/>
    </source>
</evidence>
<dbReference type="SUPFAM" id="SSF46579">
    <property type="entry name" value="Prefoldin"/>
    <property type="match status" value="1"/>
</dbReference>
<dbReference type="GO" id="GO:0009409">
    <property type="term" value="P:response to cold"/>
    <property type="evidence" value="ECO:0007669"/>
    <property type="project" value="UniProtKB-ARBA"/>
</dbReference>
<dbReference type="GO" id="GO:0051082">
    <property type="term" value="F:unfolded protein binding"/>
    <property type="evidence" value="ECO:0007669"/>
    <property type="project" value="InterPro"/>
</dbReference>
<dbReference type="EMBL" id="JBAMMX010000021">
    <property type="protein sequence ID" value="KAK6919845.1"/>
    <property type="molecule type" value="Genomic_DNA"/>
</dbReference>
<proteinExistence type="inferred from homology"/>
<dbReference type="GO" id="GO:0016272">
    <property type="term" value="C:prefoldin complex"/>
    <property type="evidence" value="ECO:0007669"/>
    <property type="project" value="InterPro"/>
</dbReference>
<evidence type="ECO:0000313" key="2">
    <source>
        <dbReference type="EMBL" id="KAK6919845.1"/>
    </source>
</evidence>
<gene>
    <name evidence="2" type="ORF">RJ641_015749</name>
</gene>
<dbReference type="GO" id="GO:0006457">
    <property type="term" value="P:protein folding"/>
    <property type="evidence" value="ECO:0007669"/>
    <property type="project" value="InterPro"/>
</dbReference>
<dbReference type="InterPro" id="IPR002777">
    <property type="entry name" value="PFD_beta-like"/>
</dbReference>
<dbReference type="Gene3D" id="1.10.287.370">
    <property type="match status" value="1"/>
</dbReference>
<accession>A0AAN8Z1E0</accession>
<comment type="similarity">
    <text evidence="1">Belongs to the prefoldin subunit beta family.</text>
</comment>